<dbReference type="InterPro" id="IPR036872">
    <property type="entry name" value="CH_dom_sf"/>
</dbReference>
<dbReference type="STRING" id="1805483.A0A177EE57"/>
<dbReference type="InterPro" id="IPR050606">
    <property type="entry name" value="Calponin-like"/>
</dbReference>
<evidence type="ECO:0000256" key="2">
    <source>
        <dbReference type="SAM" id="MobiDB-lite"/>
    </source>
</evidence>
<dbReference type="GO" id="GO:0007015">
    <property type="term" value="P:actin filament organization"/>
    <property type="evidence" value="ECO:0007669"/>
    <property type="project" value="TreeGrafter"/>
</dbReference>
<evidence type="ECO:0000313" key="4">
    <source>
        <dbReference type="EMBL" id="OAG29996.1"/>
    </source>
</evidence>
<evidence type="ECO:0000256" key="1">
    <source>
        <dbReference type="ARBA" id="ARBA00009631"/>
    </source>
</evidence>
<dbReference type="PANTHER" id="PTHR47385">
    <property type="entry name" value="CALPONIN"/>
    <property type="match status" value="1"/>
</dbReference>
<gene>
    <name evidence="4" type="ORF">NEDG_01543</name>
</gene>
<accession>A0A177EE57</accession>
<keyword evidence="5" id="KW-1185">Reference proteome</keyword>
<dbReference type="GO" id="GO:0015629">
    <property type="term" value="C:actin cytoskeleton"/>
    <property type="evidence" value="ECO:0007669"/>
    <property type="project" value="TreeGrafter"/>
</dbReference>
<reference evidence="4 5" key="1">
    <citation type="submission" date="2016-02" db="EMBL/GenBank/DDBJ databases">
        <title>Discovery of a natural microsporidian pathogen with a broad tissue tropism in Caenorhabditis elegans.</title>
        <authorList>
            <person name="Luallen R.J."/>
            <person name="Reinke A.W."/>
            <person name="Tong L."/>
            <person name="Botts M.R."/>
            <person name="Felix M.-A."/>
            <person name="Troemel E.R."/>
        </authorList>
    </citation>
    <scope>NUCLEOTIDE SEQUENCE [LARGE SCALE GENOMIC DNA]</scope>
    <source>
        <strain evidence="4 5">JUm2807</strain>
    </source>
</reference>
<dbReference type="GO" id="GO:0051015">
    <property type="term" value="F:actin filament binding"/>
    <property type="evidence" value="ECO:0007669"/>
    <property type="project" value="TreeGrafter"/>
</dbReference>
<dbReference type="Pfam" id="PF00402">
    <property type="entry name" value="Calponin"/>
    <property type="match status" value="1"/>
</dbReference>
<dbReference type="RefSeq" id="XP_067544548.1">
    <property type="nucleotide sequence ID" value="XM_067688961.1"/>
</dbReference>
<dbReference type="InterPro" id="IPR003096">
    <property type="entry name" value="SM22_calponin"/>
</dbReference>
<dbReference type="OrthoDB" id="21595at2759"/>
<organism evidence="4 5">
    <name type="scientific">Nematocida displodere</name>
    <dbReference type="NCBI Taxonomy" id="1805483"/>
    <lineage>
        <taxon>Eukaryota</taxon>
        <taxon>Fungi</taxon>
        <taxon>Fungi incertae sedis</taxon>
        <taxon>Microsporidia</taxon>
        <taxon>Nematocida</taxon>
    </lineage>
</organism>
<dbReference type="PRINTS" id="PR00888">
    <property type="entry name" value="SM22CALPONIN"/>
</dbReference>
<dbReference type="Proteomes" id="UP000185944">
    <property type="component" value="Unassembled WGS sequence"/>
</dbReference>
<feature type="domain" description="Calponin-homology (CH)" evidence="3">
    <location>
        <begin position="3"/>
        <end position="111"/>
    </location>
</feature>
<name>A0A177EE57_9MICR</name>
<dbReference type="PANTHER" id="PTHR47385:SF14">
    <property type="entry name" value="TRANSGELIN"/>
    <property type="match status" value="1"/>
</dbReference>
<dbReference type="VEuPathDB" id="MicrosporidiaDB:NEDG_01543"/>
<dbReference type="PROSITE" id="PS50021">
    <property type="entry name" value="CH"/>
    <property type="match status" value="1"/>
</dbReference>
<evidence type="ECO:0000259" key="3">
    <source>
        <dbReference type="PROSITE" id="PS50021"/>
    </source>
</evidence>
<dbReference type="SMART" id="SM00033">
    <property type="entry name" value="CH"/>
    <property type="match status" value="1"/>
</dbReference>
<protein>
    <recommendedName>
        <fullName evidence="3">Calponin-homology (CH) domain-containing protein</fullName>
    </recommendedName>
</protein>
<dbReference type="Gene3D" id="1.10.418.10">
    <property type="entry name" value="Calponin-like domain"/>
    <property type="match status" value="1"/>
</dbReference>
<dbReference type="GeneID" id="93647893"/>
<evidence type="ECO:0000313" key="5">
    <source>
        <dbReference type="Proteomes" id="UP000185944"/>
    </source>
</evidence>
<proteinExistence type="inferred from homology"/>
<dbReference type="InterPro" id="IPR000557">
    <property type="entry name" value="Calponin_repeat"/>
</dbReference>
<dbReference type="InterPro" id="IPR001715">
    <property type="entry name" value="CH_dom"/>
</dbReference>
<dbReference type="AlphaFoldDB" id="A0A177EE57"/>
<sequence length="174" mass="19737">MDRTSEVELLNWIKDLLALKIDEKKDDLMDLLGNGIVLCSIINKFIPKKCNPVDSTIVFKKMENVEQFLRAAREIGVLDTELFQTVDLVYLERRNPKQVCICLYSLSRNLKKMFPKSKFRGVGPTLASQNVRQFTQEQLDMGKRVISVQMGTNRGATQSGQGTGTRQITPTNPE</sequence>
<dbReference type="SUPFAM" id="SSF47576">
    <property type="entry name" value="Calponin-homology domain, CH-domain"/>
    <property type="match status" value="1"/>
</dbReference>
<comment type="caution">
    <text evidence="4">The sequence shown here is derived from an EMBL/GenBank/DDBJ whole genome shotgun (WGS) entry which is preliminary data.</text>
</comment>
<feature type="region of interest" description="Disordered" evidence="2">
    <location>
        <begin position="151"/>
        <end position="174"/>
    </location>
</feature>
<dbReference type="EMBL" id="LTDL01000038">
    <property type="protein sequence ID" value="OAG29996.1"/>
    <property type="molecule type" value="Genomic_DNA"/>
</dbReference>
<comment type="similarity">
    <text evidence="1">Belongs to the calponin family.</text>
</comment>
<dbReference type="Pfam" id="PF00307">
    <property type="entry name" value="CH"/>
    <property type="match status" value="1"/>
</dbReference>